<dbReference type="SUPFAM" id="SSF52317">
    <property type="entry name" value="Class I glutamine amidotransferase-like"/>
    <property type="match status" value="1"/>
</dbReference>
<proteinExistence type="predicted"/>
<feature type="chain" id="PRO_5032954262" evidence="1">
    <location>
        <begin position="31"/>
        <end position="424"/>
    </location>
</feature>
<accession>A0A849K726</accession>
<protein>
    <submittedName>
        <fullName evidence="2">Cyanophycinase</fullName>
    </submittedName>
</protein>
<dbReference type="Proteomes" id="UP000557204">
    <property type="component" value="Unassembled WGS sequence"/>
</dbReference>
<dbReference type="Gene3D" id="3.40.50.880">
    <property type="match status" value="1"/>
</dbReference>
<evidence type="ECO:0000313" key="3">
    <source>
        <dbReference type="Proteomes" id="UP000557204"/>
    </source>
</evidence>
<comment type="caution">
    <text evidence="2">The sequence shown here is derived from an EMBL/GenBank/DDBJ whole genome shotgun (WGS) entry which is preliminary data.</text>
</comment>
<organism evidence="2 3">
    <name type="scientific">Isoptericola sediminis</name>
    <dbReference type="NCBI Taxonomy" id="2733572"/>
    <lineage>
        <taxon>Bacteria</taxon>
        <taxon>Bacillati</taxon>
        <taxon>Actinomycetota</taxon>
        <taxon>Actinomycetes</taxon>
        <taxon>Micrococcales</taxon>
        <taxon>Promicromonosporaceae</taxon>
        <taxon>Isoptericola</taxon>
    </lineage>
</organism>
<sequence>MTSARHSRTIAILLGTALAVPLTAATVAQAAPDPDGGQLVLVGGSLDDDNEEIYGEIVDRAGGADAHIGIVTAAAIPASQDPDAGTQWANNSEFNGTYYADILEGFGAGETTWIPLDLDHPEVASDPDVAARVADMTGFFFGGGDQYRYVTLMTEGEAQADTPLLAAIRDRFEAGAVVAGTSAGMQIMAGQDMVTGGESWEALVDGSAPGYFADPTELGYLPEGGFGFFTSGLLDTHFGAWGRQGRAIRLAADTGQDRVFGVDPDTALVVDAAGTDHERLTVLGANGVNVLDLREAHHRTTADGWAISAVRWSWLSAGDGYDAATWAPVAAEGSTVLRPDTHGVESRSTDVFSSLNGDGTEFVLTDLALDLASSRDRTTTGTTVEDDPTYEVRLLEGAGFRARSTDGARATSFEDLTVSLRPRP</sequence>
<dbReference type="RefSeq" id="WP_171247337.1">
    <property type="nucleotide sequence ID" value="NZ_JABFAJ010000018.1"/>
</dbReference>
<keyword evidence="3" id="KW-1185">Reference proteome</keyword>
<evidence type="ECO:0000256" key="1">
    <source>
        <dbReference type="SAM" id="SignalP"/>
    </source>
</evidence>
<dbReference type="PANTHER" id="PTHR36175">
    <property type="entry name" value="CYANOPHYCINASE"/>
    <property type="match status" value="1"/>
</dbReference>
<dbReference type="InterPro" id="IPR029062">
    <property type="entry name" value="Class_I_gatase-like"/>
</dbReference>
<dbReference type="PANTHER" id="PTHR36175:SF1">
    <property type="entry name" value="CYANOPHYCINASE"/>
    <property type="match status" value="1"/>
</dbReference>
<dbReference type="AlphaFoldDB" id="A0A849K726"/>
<gene>
    <name evidence="2" type="ORF">HLI28_09790</name>
</gene>
<feature type="signal peptide" evidence="1">
    <location>
        <begin position="1"/>
        <end position="30"/>
    </location>
</feature>
<reference evidence="2 3" key="1">
    <citation type="submission" date="2020-05" db="EMBL/GenBank/DDBJ databases">
        <title>Genome sequence of Isoptericola sp. JC619 isolated from Chilika lagoon, India.</title>
        <authorList>
            <person name="Kumar D."/>
            <person name="Appam K."/>
            <person name="Gandham S."/>
            <person name="Uppada J."/>
            <person name="Sasikala C."/>
            <person name="Venkata Ramana C."/>
        </authorList>
    </citation>
    <scope>NUCLEOTIDE SEQUENCE [LARGE SCALE GENOMIC DNA]</scope>
    <source>
        <strain evidence="2 3">JC619</strain>
    </source>
</reference>
<name>A0A849K726_9MICO</name>
<evidence type="ECO:0000313" key="2">
    <source>
        <dbReference type="EMBL" id="NNU27829.1"/>
    </source>
</evidence>
<dbReference type="CDD" id="cd03145">
    <property type="entry name" value="GAT1_cyanophycinase"/>
    <property type="match status" value="1"/>
</dbReference>
<keyword evidence="1" id="KW-0732">Signal</keyword>
<dbReference type="EMBL" id="JABFAJ010000018">
    <property type="protein sequence ID" value="NNU27829.1"/>
    <property type="molecule type" value="Genomic_DNA"/>
</dbReference>